<protein>
    <submittedName>
        <fullName evidence="2">Uncharacterized protein</fullName>
    </submittedName>
</protein>
<reference evidence="2 3" key="1">
    <citation type="submission" date="2018-09" db="EMBL/GenBank/DDBJ databases">
        <title>Murine metabolic-syndrome-specific gut microbial biobank.</title>
        <authorList>
            <person name="Liu C."/>
        </authorList>
    </citation>
    <scope>NUCLEOTIDE SEQUENCE [LARGE SCALE GENOMIC DNA]</scope>
    <source>
        <strain evidence="2 3">C-30</strain>
    </source>
</reference>
<organism evidence="2 3">
    <name type="scientific">Ligilactobacillus murinus</name>
    <dbReference type="NCBI Taxonomy" id="1622"/>
    <lineage>
        <taxon>Bacteria</taxon>
        <taxon>Bacillati</taxon>
        <taxon>Bacillota</taxon>
        <taxon>Bacilli</taxon>
        <taxon>Lactobacillales</taxon>
        <taxon>Lactobacillaceae</taxon>
        <taxon>Ligilactobacillus</taxon>
    </lineage>
</organism>
<evidence type="ECO:0000313" key="3">
    <source>
        <dbReference type="Proteomes" id="UP000289316"/>
    </source>
</evidence>
<dbReference type="Proteomes" id="UP000289316">
    <property type="component" value="Unassembled WGS sequence"/>
</dbReference>
<evidence type="ECO:0000256" key="1">
    <source>
        <dbReference type="SAM" id="Coils"/>
    </source>
</evidence>
<name>A0A4Q2AKT7_9LACO</name>
<dbReference type="AlphaFoldDB" id="A0A4Q2AKT7"/>
<feature type="coiled-coil region" evidence="1">
    <location>
        <begin position="38"/>
        <end position="65"/>
    </location>
</feature>
<dbReference type="EMBL" id="QZFR01000075">
    <property type="protein sequence ID" value="RXV70433.1"/>
    <property type="molecule type" value="Genomic_DNA"/>
</dbReference>
<sequence length="206" mass="23387">MTNRQKNVLVAGLCVLFIALSAFFLRNRYSVLQSEKELTASTVALDKAKKQYKKHEEEVSKKVYEFASQNGNSETKIIGQQYVAIKTLDNMSKKLFSIVFDYSDVQSYKNRRNKAANLLDKKTLETSDLFGNDTDESSKVVDTLDISSSFNNVSVYITGQEENSITGFGIVTYNIQHGSTTDQGTRAYKLTYDRKNMLFTQVEKFN</sequence>
<keyword evidence="1" id="KW-0175">Coiled coil</keyword>
<comment type="caution">
    <text evidence="2">The sequence shown here is derived from an EMBL/GenBank/DDBJ whole genome shotgun (WGS) entry which is preliminary data.</text>
</comment>
<dbReference type="RefSeq" id="WP_129303334.1">
    <property type="nucleotide sequence ID" value="NZ_QZFR01000075.1"/>
</dbReference>
<gene>
    <name evidence="2" type="ORF">D6C19_08985</name>
</gene>
<accession>A0A4Q2AKT7</accession>
<evidence type="ECO:0000313" key="2">
    <source>
        <dbReference type="EMBL" id="RXV70433.1"/>
    </source>
</evidence>
<proteinExistence type="predicted"/>